<dbReference type="Proteomes" id="UP000250003">
    <property type="component" value="Chromosome"/>
</dbReference>
<keyword evidence="1" id="KW-1133">Transmembrane helix</keyword>
<name>A0A2Z4UAF6_9FIRM</name>
<proteinExistence type="predicted"/>
<feature type="transmembrane region" description="Helical" evidence="1">
    <location>
        <begin position="28"/>
        <end position="49"/>
    </location>
</feature>
<keyword evidence="1" id="KW-0472">Membrane</keyword>
<evidence type="ECO:0000313" key="3">
    <source>
        <dbReference type="Proteomes" id="UP000250003"/>
    </source>
</evidence>
<gene>
    <name evidence="2" type="ORF">DQQ01_07560</name>
</gene>
<protein>
    <submittedName>
        <fullName evidence="2">Uncharacterized protein</fullName>
    </submittedName>
</protein>
<dbReference type="RefSeq" id="WP_111919517.1">
    <property type="nucleotide sequence ID" value="NZ_CP030280.1"/>
</dbReference>
<dbReference type="KEGG" id="blau:DQQ01_07560"/>
<reference evidence="3" key="1">
    <citation type="submission" date="2018-06" db="EMBL/GenBank/DDBJ databases">
        <title>Description of Blautia argi sp. nov., a new anaerobic isolated from dog feces.</title>
        <authorList>
            <person name="Chang Y.-H."/>
            <person name="Paek J."/>
            <person name="Shin Y."/>
        </authorList>
    </citation>
    <scope>NUCLEOTIDE SEQUENCE [LARGE SCALE GENOMIC DNA]</scope>
    <source>
        <strain evidence="3">KCTC 15426</strain>
    </source>
</reference>
<feature type="transmembrane region" description="Helical" evidence="1">
    <location>
        <begin position="55"/>
        <end position="74"/>
    </location>
</feature>
<keyword evidence="1" id="KW-0812">Transmembrane</keyword>
<evidence type="ECO:0000256" key="1">
    <source>
        <dbReference type="SAM" id="Phobius"/>
    </source>
</evidence>
<accession>A0A2Z4UAF6</accession>
<keyword evidence="3" id="KW-1185">Reference proteome</keyword>
<evidence type="ECO:0000313" key="2">
    <source>
        <dbReference type="EMBL" id="AWY98021.1"/>
    </source>
</evidence>
<organism evidence="2 3">
    <name type="scientific">Blautia argi</name>
    <dbReference type="NCBI Taxonomy" id="1912897"/>
    <lineage>
        <taxon>Bacteria</taxon>
        <taxon>Bacillati</taxon>
        <taxon>Bacillota</taxon>
        <taxon>Clostridia</taxon>
        <taxon>Lachnospirales</taxon>
        <taxon>Lachnospiraceae</taxon>
        <taxon>Blautia</taxon>
    </lineage>
</organism>
<sequence>MKSNKKNILNSQEINIFVNDSYMKMIRIANFFLIPMGILAALGIPIFMADKDIENLMYTTFILGCSIFLFVLWMRLRKKMIRVTSEGIWYKEHFFERRDVEYSIISENKVKLIFRNIHKKIIINRWYVNYDKLLDWLEKCKN</sequence>
<dbReference type="AlphaFoldDB" id="A0A2Z4UAF6"/>
<dbReference type="EMBL" id="CP030280">
    <property type="protein sequence ID" value="AWY98021.1"/>
    <property type="molecule type" value="Genomic_DNA"/>
</dbReference>